<dbReference type="Proteomes" id="UP000029736">
    <property type="component" value="Unassembled WGS sequence"/>
</dbReference>
<evidence type="ECO:0000259" key="2">
    <source>
        <dbReference type="PROSITE" id="PS01124"/>
    </source>
</evidence>
<comment type="caution">
    <text evidence="3">The sequence shown here is derived from an EMBL/GenBank/DDBJ whole genome shotgun (WGS) entry which is preliminary data.</text>
</comment>
<feature type="transmembrane region" description="Helical" evidence="1">
    <location>
        <begin position="193"/>
        <end position="216"/>
    </location>
</feature>
<keyword evidence="1" id="KW-0472">Membrane</keyword>
<keyword evidence="4" id="KW-1185">Reference proteome</keyword>
<sequence length="362" mass="40131">MLTDPFYNYSITLLVILITGGTALLLSRQRIQAYRASRLLTLLLLSVLLQAVLPLVKAPIAQSLMDGLLLAIAPLFLLHLRSLLGDWLSKGRDGYHFTAFAVWSVVSLFPAQGAVHQTSWYALFPELFMLTYLGGSYLYLQGRVESLVQIRSRIPMGKIRWAKISLILLGLFALCSAAADGLAIQAAAESQPLFFALAQGMTVLVAIGLAGIGLTLERPVVPVDLQEEAFLLLIADRSDPEPEDIRENATLFKTLDATMQSEKYFFDDDLRLNQLADLMHQPPRAISRAIHHVGGQTFFDYVNGYRALSAQVLIDDPEKQLTLDEVHKASNIESRMVFNKTFKRLTGSAPTAYYKLNNGTTD</sequence>
<dbReference type="OrthoDB" id="5492415at2"/>
<dbReference type="InterPro" id="IPR018060">
    <property type="entry name" value="HTH_AraC"/>
</dbReference>
<organism evidence="3 4">
    <name type="scientific">Phaeodactylibacter xiamenensis</name>
    <dbReference type="NCBI Taxonomy" id="1524460"/>
    <lineage>
        <taxon>Bacteria</taxon>
        <taxon>Pseudomonadati</taxon>
        <taxon>Bacteroidota</taxon>
        <taxon>Saprospiria</taxon>
        <taxon>Saprospirales</taxon>
        <taxon>Haliscomenobacteraceae</taxon>
        <taxon>Phaeodactylibacter</taxon>
    </lineage>
</organism>
<protein>
    <recommendedName>
        <fullName evidence="2">HTH araC/xylS-type domain-containing protein</fullName>
    </recommendedName>
</protein>
<evidence type="ECO:0000256" key="1">
    <source>
        <dbReference type="SAM" id="Phobius"/>
    </source>
</evidence>
<feature type="transmembrane region" description="Helical" evidence="1">
    <location>
        <begin position="6"/>
        <end position="27"/>
    </location>
</feature>
<dbReference type="GO" id="GO:0003700">
    <property type="term" value="F:DNA-binding transcription factor activity"/>
    <property type="evidence" value="ECO:0007669"/>
    <property type="project" value="InterPro"/>
</dbReference>
<evidence type="ECO:0000313" key="4">
    <source>
        <dbReference type="Proteomes" id="UP000029736"/>
    </source>
</evidence>
<reference evidence="3 4" key="1">
    <citation type="journal article" date="2014" name="Int. J. Syst. Evol. Microbiol.">
        <title>Phaeodactylibacter xiamenensis gen. nov., sp. nov., a member of the family Saprospiraceae isolated from the marine alga Phaeodactylum tricornutum.</title>
        <authorList>
            <person name="Chen Z.Jr."/>
            <person name="Lei X."/>
            <person name="Lai Q."/>
            <person name="Li Y."/>
            <person name="Zhang B."/>
            <person name="Zhang J."/>
            <person name="Zhang H."/>
            <person name="Yang L."/>
            <person name="Zheng W."/>
            <person name="Tian Y."/>
            <person name="Yu Z."/>
            <person name="Xu H.Jr."/>
            <person name="Zheng T."/>
        </authorList>
    </citation>
    <scope>NUCLEOTIDE SEQUENCE [LARGE SCALE GENOMIC DNA]</scope>
    <source>
        <strain evidence="3 4">KD52</strain>
    </source>
</reference>
<dbReference type="EMBL" id="JPOS01000020">
    <property type="protein sequence ID" value="KGE88263.1"/>
    <property type="molecule type" value="Genomic_DNA"/>
</dbReference>
<dbReference type="PROSITE" id="PS01124">
    <property type="entry name" value="HTH_ARAC_FAMILY_2"/>
    <property type="match status" value="1"/>
</dbReference>
<dbReference type="AlphaFoldDB" id="A0A098S9F9"/>
<gene>
    <name evidence="3" type="ORF">IX84_10670</name>
</gene>
<feature type="transmembrane region" description="Helical" evidence="1">
    <location>
        <begin position="161"/>
        <end position="187"/>
    </location>
</feature>
<dbReference type="GO" id="GO:0043565">
    <property type="term" value="F:sequence-specific DNA binding"/>
    <property type="evidence" value="ECO:0007669"/>
    <property type="project" value="InterPro"/>
</dbReference>
<feature type="domain" description="HTH araC/xylS-type" evidence="2">
    <location>
        <begin position="249"/>
        <end position="356"/>
    </location>
</feature>
<dbReference type="STRING" id="1524460.IX84_10670"/>
<feature type="transmembrane region" description="Helical" evidence="1">
    <location>
        <begin position="39"/>
        <end position="56"/>
    </location>
</feature>
<dbReference type="RefSeq" id="WP_044219637.1">
    <property type="nucleotide sequence ID" value="NZ_JBKAGJ010000007.1"/>
</dbReference>
<name>A0A098S9F9_9BACT</name>
<feature type="transmembrane region" description="Helical" evidence="1">
    <location>
        <begin position="120"/>
        <end position="140"/>
    </location>
</feature>
<dbReference type="SMART" id="SM00342">
    <property type="entry name" value="HTH_ARAC"/>
    <property type="match status" value="1"/>
</dbReference>
<evidence type="ECO:0000313" key="3">
    <source>
        <dbReference type="EMBL" id="KGE88263.1"/>
    </source>
</evidence>
<proteinExistence type="predicted"/>
<keyword evidence="1" id="KW-1133">Transmembrane helix</keyword>
<dbReference type="Gene3D" id="1.10.10.60">
    <property type="entry name" value="Homeodomain-like"/>
    <property type="match status" value="1"/>
</dbReference>
<keyword evidence="1" id="KW-0812">Transmembrane</keyword>
<accession>A0A098S9F9</accession>